<reference evidence="1 2" key="1">
    <citation type="submission" date="2023-07" db="EMBL/GenBank/DDBJ databases">
        <title>Sequencing the genomes of 1000 actinobacteria strains.</title>
        <authorList>
            <person name="Klenk H.-P."/>
        </authorList>
    </citation>
    <scope>NUCLEOTIDE SEQUENCE [LARGE SCALE GENOMIC DNA]</scope>
    <source>
        <strain evidence="1 2">DSM 44709</strain>
    </source>
</reference>
<name>A0AAE3W083_9ACTN</name>
<evidence type="ECO:0000313" key="2">
    <source>
        <dbReference type="Proteomes" id="UP001240236"/>
    </source>
</evidence>
<evidence type="ECO:0000313" key="1">
    <source>
        <dbReference type="EMBL" id="MDQ0366956.1"/>
    </source>
</evidence>
<sequence length="371" mass="40927">MEFARRLDAALGAEGVLALMLEPQAVMISQAREPFPNPDATFDLSWIESFHADTASRRSYVSDALVRPDVQDQAIESFADLLDRLKSLGQVLAPSNVMPMLVPQVVILVKLAQRADDRIAPKVWRMASRFADYAGWMAQEMGSDETASRWTDQAVIFARLAGDNDAVAYAYVRRANIALYQHDARMTVNFAVLAQKTQCGSYVQRLACQREAQGYALAGDRHSYIKAMARAEGLLANEPDDEPQRVQLGSQRMSNPLRLAKGWSLHDLGLSEDAVPFLRDEYDATHASNRRARARIGARLALALAASHKLDKAAEVLEDILSGVRTIESATIRADLKSVNRILNRWHGDESVLRVSPILSAALMPSASIEG</sequence>
<comment type="caution">
    <text evidence="1">The sequence shown here is derived from an EMBL/GenBank/DDBJ whole genome shotgun (WGS) entry which is preliminary data.</text>
</comment>
<accession>A0AAE3W083</accession>
<dbReference type="Proteomes" id="UP001240236">
    <property type="component" value="Unassembled WGS sequence"/>
</dbReference>
<protein>
    <submittedName>
        <fullName evidence="1">Uncharacterized protein</fullName>
    </submittedName>
</protein>
<keyword evidence="2" id="KW-1185">Reference proteome</keyword>
<dbReference type="EMBL" id="JAUSUZ010000001">
    <property type="protein sequence ID" value="MDQ0366956.1"/>
    <property type="molecule type" value="Genomic_DNA"/>
</dbReference>
<proteinExistence type="predicted"/>
<gene>
    <name evidence="1" type="ORF">J2S42_003625</name>
</gene>
<organism evidence="1 2">
    <name type="scientific">Catenuloplanes indicus</name>
    <dbReference type="NCBI Taxonomy" id="137267"/>
    <lineage>
        <taxon>Bacteria</taxon>
        <taxon>Bacillati</taxon>
        <taxon>Actinomycetota</taxon>
        <taxon>Actinomycetes</taxon>
        <taxon>Micromonosporales</taxon>
        <taxon>Micromonosporaceae</taxon>
        <taxon>Catenuloplanes</taxon>
    </lineage>
</organism>
<dbReference type="AlphaFoldDB" id="A0AAE3W083"/>